<reference evidence="1 2" key="1">
    <citation type="submission" date="2013-01" db="EMBL/GenBank/DDBJ databases">
        <title>Whole genome shotgun sequence of Gordonia soli NBRC 108243.</title>
        <authorList>
            <person name="Isaki-Nakamura S."/>
            <person name="Hosoyama A."/>
            <person name="Tsuchikane K."/>
            <person name="Ando Y."/>
            <person name="Baba S."/>
            <person name="Ohji S."/>
            <person name="Hamada M."/>
            <person name="Tamura T."/>
            <person name="Yamazoe A."/>
            <person name="Yamazaki S."/>
            <person name="Fujita N."/>
        </authorList>
    </citation>
    <scope>NUCLEOTIDE SEQUENCE [LARGE SCALE GENOMIC DNA]</scope>
    <source>
        <strain evidence="1 2">NBRC 108243</strain>
    </source>
</reference>
<evidence type="ECO:0000313" key="1">
    <source>
        <dbReference type="EMBL" id="GAC67195.1"/>
    </source>
</evidence>
<dbReference type="RefSeq" id="WP_007618126.1">
    <property type="nucleotide sequence ID" value="NZ_BANX01000006.1"/>
</dbReference>
<dbReference type="EMBL" id="BANX01000006">
    <property type="protein sequence ID" value="GAC67195.1"/>
    <property type="molecule type" value="Genomic_DNA"/>
</dbReference>
<comment type="caution">
    <text evidence="1">The sequence shown here is derived from an EMBL/GenBank/DDBJ whole genome shotgun (WGS) entry which is preliminary data.</text>
</comment>
<gene>
    <name evidence="1" type="ORF">GS4_06_00410</name>
</gene>
<protein>
    <recommendedName>
        <fullName evidence="3">Glyoxalase-like domain-containing protein</fullName>
    </recommendedName>
</protein>
<dbReference type="AlphaFoldDB" id="M0QF08"/>
<dbReference type="eggNOG" id="ENOG50343J4">
    <property type="taxonomic scope" value="Bacteria"/>
</dbReference>
<proteinExistence type="predicted"/>
<name>M0QF08_9ACTN</name>
<evidence type="ECO:0000313" key="2">
    <source>
        <dbReference type="Proteomes" id="UP000011666"/>
    </source>
</evidence>
<keyword evidence="2" id="KW-1185">Reference proteome</keyword>
<sequence length="116" mass="12462">MSGDATAGLADLFERVTVMHATDRWADLAEDLIATLGTPKFSDDNAWAAWETLSLSDETDGPTWSLLARTSDLDAVATRAETLGWTVGEQEDGGHETRLPLRGPSGLAVIAYARRS</sequence>
<organism evidence="1 2">
    <name type="scientific">Gordonia soli NBRC 108243</name>
    <dbReference type="NCBI Taxonomy" id="1223545"/>
    <lineage>
        <taxon>Bacteria</taxon>
        <taxon>Bacillati</taxon>
        <taxon>Actinomycetota</taxon>
        <taxon>Actinomycetes</taxon>
        <taxon>Mycobacteriales</taxon>
        <taxon>Gordoniaceae</taxon>
        <taxon>Gordonia</taxon>
    </lineage>
</organism>
<dbReference type="STRING" id="1223545.GS4_06_00410"/>
<dbReference type="Proteomes" id="UP000011666">
    <property type="component" value="Unassembled WGS sequence"/>
</dbReference>
<accession>M0QF08</accession>
<evidence type="ECO:0008006" key="3">
    <source>
        <dbReference type="Google" id="ProtNLM"/>
    </source>
</evidence>
<dbReference type="OrthoDB" id="4467276at2"/>